<dbReference type="PANTHER" id="PTHR43280:SF32">
    <property type="entry name" value="TRANSCRIPTIONAL REGULATORY PROTEIN"/>
    <property type="match status" value="1"/>
</dbReference>
<evidence type="ECO:0000259" key="2">
    <source>
        <dbReference type="PROSITE" id="PS01124"/>
    </source>
</evidence>
<keyword evidence="1" id="KW-0238">DNA-binding</keyword>
<dbReference type="SMART" id="SM00342">
    <property type="entry name" value="HTH_ARAC"/>
    <property type="match status" value="1"/>
</dbReference>
<dbReference type="Proteomes" id="UP000585050">
    <property type="component" value="Unassembled WGS sequence"/>
</dbReference>
<protein>
    <submittedName>
        <fullName evidence="3">Helix-turn-helix domain-containing protein</fullName>
    </submittedName>
</protein>
<dbReference type="RefSeq" id="WP_211093373.1">
    <property type="nucleotide sequence ID" value="NZ_JABAIL010000008.1"/>
</dbReference>
<dbReference type="Pfam" id="PF02311">
    <property type="entry name" value="AraC_binding"/>
    <property type="match status" value="1"/>
</dbReference>
<accession>A0A7X8SP25</accession>
<dbReference type="GO" id="GO:0043565">
    <property type="term" value="F:sequence-specific DNA binding"/>
    <property type="evidence" value="ECO:0007669"/>
    <property type="project" value="InterPro"/>
</dbReference>
<evidence type="ECO:0000313" key="4">
    <source>
        <dbReference type="Proteomes" id="UP000585050"/>
    </source>
</evidence>
<comment type="caution">
    <text evidence="3">The sequence shown here is derived from an EMBL/GenBank/DDBJ whole genome shotgun (WGS) entry which is preliminary data.</text>
</comment>
<name>A0A7X8SP25_9BACT</name>
<dbReference type="Gene3D" id="1.10.10.60">
    <property type="entry name" value="Homeodomain-like"/>
    <property type="match status" value="1"/>
</dbReference>
<dbReference type="EMBL" id="JABAIL010000008">
    <property type="protein sequence ID" value="NLR93786.1"/>
    <property type="molecule type" value="Genomic_DNA"/>
</dbReference>
<organism evidence="3 4">
    <name type="scientific">Flammeovirga agarivorans</name>
    <dbReference type="NCBI Taxonomy" id="2726742"/>
    <lineage>
        <taxon>Bacteria</taxon>
        <taxon>Pseudomonadati</taxon>
        <taxon>Bacteroidota</taxon>
        <taxon>Cytophagia</taxon>
        <taxon>Cytophagales</taxon>
        <taxon>Flammeovirgaceae</taxon>
        <taxon>Flammeovirga</taxon>
    </lineage>
</organism>
<dbReference type="InterPro" id="IPR018060">
    <property type="entry name" value="HTH_AraC"/>
</dbReference>
<feature type="domain" description="HTH araC/xylS-type" evidence="2">
    <location>
        <begin position="168"/>
        <end position="250"/>
    </location>
</feature>
<evidence type="ECO:0000256" key="1">
    <source>
        <dbReference type="ARBA" id="ARBA00023125"/>
    </source>
</evidence>
<reference evidence="3 4" key="1">
    <citation type="submission" date="2020-04" db="EMBL/GenBank/DDBJ databases">
        <title>Flammeovirga sp. SR4, a novel species isolated from seawater.</title>
        <authorList>
            <person name="Wang X."/>
        </authorList>
    </citation>
    <scope>NUCLEOTIDE SEQUENCE [LARGE SCALE GENOMIC DNA]</scope>
    <source>
        <strain evidence="3 4">SR4</strain>
    </source>
</reference>
<dbReference type="InterPro" id="IPR037923">
    <property type="entry name" value="HTH-like"/>
</dbReference>
<dbReference type="PANTHER" id="PTHR43280">
    <property type="entry name" value="ARAC-FAMILY TRANSCRIPTIONAL REGULATOR"/>
    <property type="match status" value="1"/>
</dbReference>
<dbReference type="Pfam" id="PF12833">
    <property type="entry name" value="HTH_18"/>
    <property type="match status" value="1"/>
</dbReference>
<keyword evidence="4" id="KW-1185">Reference proteome</keyword>
<sequence length="250" mass="29584">MEELFLRKDLDHKPEALHRVEFYIIIFIEDGEGYHSIDFNDFQCSKGTLITIRKDQIHKFFKDNNLKGSLLLFTNDFLVSYLEKAEVQKTMLLFNELLGVAKLQLQDQDFSKVFQIIHRIKEEYFDVNDEHSMHIIRSELHILITNLFRIKANSENIDFEKKHLRKFVIFQQLAEENITKTTKVQDYASMMNISSKTLNTITKSIVHKSAKEFIDEICTKQIKRLLINTELSIKEIAYQSGFEETTNFYK</sequence>
<dbReference type="AlphaFoldDB" id="A0A7X8SP25"/>
<evidence type="ECO:0000313" key="3">
    <source>
        <dbReference type="EMBL" id="NLR93786.1"/>
    </source>
</evidence>
<dbReference type="PROSITE" id="PS01124">
    <property type="entry name" value="HTH_ARAC_FAMILY_2"/>
    <property type="match status" value="1"/>
</dbReference>
<dbReference type="GO" id="GO:0003700">
    <property type="term" value="F:DNA-binding transcription factor activity"/>
    <property type="evidence" value="ECO:0007669"/>
    <property type="project" value="InterPro"/>
</dbReference>
<proteinExistence type="predicted"/>
<gene>
    <name evidence="3" type="ORF">HGP29_21475</name>
</gene>
<dbReference type="SUPFAM" id="SSF51215">
    <property type="entry name" value="Regulatory protein AraC"/>
    <property type="match status" value="1"/>
</dbReference>
<dbReference type="InterPro" id="IPR003313">
    <property type="entry name" value="AraC-bd"/>
</dbReference>